<protein>
    <submittedName>
        <fullName evidence="2">Uncharacterized protein</fullName>
    </submittedName>
</protein>
<sequence length="104" mass="11685">MYEKKEHLETNEIDESTPEKIGSNANLAETSIREKSTVSKGKGKRISAEKEVSAPIELPDTPTECTQREVNVELNEEVKRNLNDEFSSTGNGKKLKIKIKQEPL</sequence>
<evidence type="ECO:0000256" key="1">
    <source>
        <dbReference type="SAM" id="MobiDB-lite"/>
    </source>
</evidence>
<feature type="region of interest" description="Disordered" evidence="1">
    <location>
        <begin position="1"/>
        <end position="53"/>
    </location>
</feature>
<comment type="caution">
    <text evidence="2">The sequence shown here is derived from an EMBL/GenBank/DDBJ whole genome shotgun (WGS) entry which is preliminary data.</text>
</comment>
<dbReference type="EMBL" id="CAMAPE010000009">
    <property type="protein sequence ID" value="CAH9075227.1"/>
    <property type="molecule type" value="Genomic_DNA"/>
</dbReference>
<keyword evidence="3" id="KW-1185">Reference proteome</keyword>
<name>A0A9P0YSU2_CUSEU</name>
<proteinExistence type="predicted"/>
<reference evidence="2" key="1">
    <citation type="submission" date="2022-07" db="EMBL/GenBank/DDBJ databases">
        <authorList>
            <person name="Macas J."/>
            <person name="Novak P."/>
            <person name="Neumann P."/>
        </authorList>
    </citation>
    <scope>NUCLEOTIDE SEQUENCE</scope>
</reference>
<dbReference type="Proteomes" id="UP001152484">
    <property type="component" value="Unassembled WGS sequence"/>
</dbReference>
<evidence type="ECO:0000313" key="2">
    <source>
        <dbReference type="EMBL" id="CAH9075227.1"/>
    </source>
</evidence>
<dbReference type="OrthoDB" id="1310253at2759"/>
<dbReference type="AlphaFoldDB" id="A0A9P0YSU2"/>
<feature type="region of interest" description="Disordered" evidence="1">
    <location>
        <begin position="83"/>
        <end position="104"/>
    </location>
</feature>
<gene>
    <name evidence="2" type="ORF">CEURO_LOCUS5536</name>
</gene>
<feature type="compositionally biased region" description="Basic and acidic residues" evidence="1">
    <location>
        <begin position="1"/>
        <end position="10"/>
    </location>
</feature>
<organism evidence="2 3">
    <name type="scientific">Cuscuta europaea</name>
    <name type="common">European dodder</name>
    <dbReference type="NCBI Taxonomy" id="41803"/>
    <lineage>
        <taxon>Eukaryota</taxon>
        <taxon>Viridiplantae</taxon>
        <taxon>Streptophyta</taxon>
        <taxon>Embryophyta</taxon>
        <taxon>Tracheophyta</taxon>
        <taxon>Spermatophyta</taxon>
        <taxon>Magnoliopsida</taxon>
        <taxon>eudicotyledons</taxon>
        <taxon>Gunneridae</taxon>
        <taxon>Pentapetalae</taxon>
        <taxon>asterids</taxon>
        <taxon>lamiids</taxon>
        <taxon>Solanales</taxon>
        <taxon>Convolvulaceae</taxon>
        <taxon>Cuscuteae</taxon>
        <taxon>Cuscuta</taxon>
        <taxon>Cuscuta subgen. Cuscuta</taxon>
    </lineage>
</organism>
<accession>A0A9P0YSU2</accession>
<evidence type="ECO:0000313" key="3">
    <source>
        <dbReference type="Proteomes" id="UP001152484"/>
    </source>
</evidence>